<dbReference type="EMBL" id="WTUZ01000004">
    <property type="protein sequence ID" value="MZQ80885.1"/>
    <property type="molecule type" value="Genomic_DNA"/>
</dbReference>
<keyword evidence="2" id="KW-1185">Reference proteome</keyword>
<proteinExistence type="predicted"/>
<dbReference type="Proteomes" id="UP000481087">
    <property type="component" value="Unassembled WGS sequence"/>
</dbReference>
<evidence type="ECO:0000313" key="1">
    <source>
        <dbReference type="EMBL" id="MZQ80885.1"/>
    </source>
</evidence>
<name>A0A6L8US68_9BACL</name>
<dbReference type="RefSeq" id="WP_161405178.1">
    <property type="nucleotide sequence ID" value="NZ_WTUZ01000004.1"/>
</dbReference>
<organism evidence="1 2">
    <name type="scientific">Paenibacillus silvestris</name>
    <dbReference type="NCBI Taxonomy" id="2606219"/>
    <lineage>
        <taxon>Bacteria</taxon>
        <taxon>Bacillati</taxon>
        <taxon>Bacillota</taxon>
        <taxon>Bacilli</taxon>
        <taxon>Bacillales</taxon>
        <taxon>Paenibacillaceae</taxon>
        <taxon>Paenibacillus</taxon>
    </lineage>
</organism>
<gene>
    <name evidence="1" type="ORF">GQF01_01860</name>
</gene>
<dbReference type="AlphaFoldDB" id="A0A6L8US68"/>
<accession>A0A6L8US68</accession>
<reference evidence="1 2" key="1">
    <citation type="submission" date="2019-12" db="EMBL/GenBank/DDBJ databases">
        <title>Paenibacillus sp. nov. sp. isolated from soil.</title>
        <authorList>
            <person name="Kim J."/>
            <person name="Jeong S.E."/>
            <person name="Jung H.S."/>
            <person name="Jeon C.O."/>
        </authorList>
    </citation>
    <scope>NUCLEOTIDE SEQUENCE [LARGE SCALE GENOMIC DNA]</scope>
    <source>
        <strain evidence="1 2">5J-6</strain>
    </source>
</reference>
<evidence type="ECO:0000313" key="2">
    <source>
        <dbReference type="Proteomes" id="UP000481087"/>
    </source>
</evidence>
<evidence type="ECO:0008006" key="3">
    <source>
        <dbReference type="Google" id="ProtNLM"/>
    </source>
</evidence>
<protein>
    <recommendedName>
        <fullName evidence="3">Aerobactin siderophore biosynthesis IucA/IucC-like C-terminal domain-containing protein</fullName>
    </recommendedName>
</protein>
<comment type="caution">
    <text evidence="1">The sequence shown here is derived from an EMBL/GenBank/DDBJ whole genome shotgun (WGS) entry which is preliminary data.</text>
</comment>
<sequence length="265" mass="30030">MTTIAGTGEDEFTSSLQKYFVTSLRSTKKSSYPYSAADLMEPSTLAPILAQQSALLGNAEKLVVGTLFAKRFSVFIMGLIAAASLHDTLLSAAPNHIRFRLTQGGAMAYETEIADASLLPALCTEERVLLFQDYVMRLQNHVEALFQAVALHTSTNIKVMWTLVSHNLQQLYVRLEADQEQWRTSERLELIRRDRAVLFEPLDGNRLGVQLRIFEHPDWHGPRFYLRRHCCLAYQIDHGTVAPDYCTTCPKLTAEDRLQLLRNNE</sequence>